<evidence type="ECO:0000313" key="3">
    <source>
        <dbReference type="EMBL" id="KYB24573.1"/>
    </source>
</evidence>
<dbReference type="Pfam" id="PF00078">
    <property type="entry name" value="RVT_1"/>
    <property type="match status" value="1"/>
</dbReference>
<evidence type="ECO:0000313" key="4">
    <source>
        <dbReference type="Proteomes" id="UP000007266"/>
    </source>
</evidence>
<feature type="compositionally biased region" description="Polar residues" evidence="1">
    <location>
        <begin position="1"/>
        <end position="12"/>
    </location>
</feature>
<dbReference type="STRING" id="7070.A0A139W9I9"/>
<feature type="region of interest" description="Disordered" evidence="1">
    <location>
        <begin position="1"/>
        <end position="22"/>
    </location>
</feature>
<organism evidence="3 4">
    <name type="scientific">Tribolium castaneum</name>
    <name type="common">Red flour beetle</name>
    <dbReference type="NCBI Taxonomy" id="7070"/>
    <lineage>
        <taxon>Eukaryota</taxon>
        <taxon>Metazoa</taxon>
        <taxon>Ecdysozoa</taxon>
        <taxon>Arthropoda</taxon>
        <taxon>Hexapoda</taxon>
        <taxon>Insecta</taxon>
        <taxon>Pterygota</taxon>
        <taxon>Neoptera</taxon>
        <taxon>Endopterygota</taxon>
        <taxon>Coleoptera</taxon>
        <taxon>Polyphaga</taxon>
        <taxon>Cucujiformia</taxon>
        <taxon>Tenebrionidae</taxon>
        <taxon>Tenebrionidae incertae sedis</taxon>
        <taxon>Tribolium</taxon>
    </lineage>
</organism>
<feature type="domain" description="Reverse transcriptase" evidence="2">
    <location>
        <begin position="95"/>
        <end position="185"/>
    </location>
</feature>
<name>A0A139W9I9_TRICA</name>
<dbReference type="EMBL" id="KQ972229">
    <property type="protein sequence ID" value="KYB24573.1"/>
    <property type="molecule type" value="Genomic_DNA"/>
</dbReference>
<dbReference type="AlphaFoldDB" id="A0A139W9I9"/>
<reference evidence="3 4" key="1">
    <citation type="journal article" date="2008" name="Nature">
        <title>The genome of the model beetle and pest Tribolium castaneum.</title>
        <authorList>
            <consortium name="Tribolium Genome Sequencing Consortium"/>
            <person name="Richards S."/>
            <person name="Gibbs R.A."/>
            <person name="Weinstock G.M."/>
            <person name="Brown S.J."/>
            <person name="Denell R."/>
            <person name="Beeman R.W."/>
            <person name="Gibbs R."/>
            <person name="Beeman R.W."/>
            <person name="Brown S.J."/>
            <person name="Bucher G."/>
            <person name="Friedrich M."/>
            <person name="Grimmelikhuijzen C.J."/>
            <person name="Klingler M."/>
            <person name="Lorenzen M."/>
            <person name="Richards S."/>
            <person name="Roth S."/>
            <person name="Schroder R."/>
            <person name="Tautz D."/>
            <person name="Zdobnov E.M."/>
            <person name="Muzny D."/>
            <person name="Gibbs R.A."/>
            <person name="Weinstock G.M."/>
            <person name="Attaway T."/>
            <person name="Bell S."/>
            <person name="Buhay C.J."/>
            <person name="Chandrabose M.N."/>
            <person name="Chavez D."/>
            <person name="Clerk-Blankenburg K.P."/>
            <person name="Cree A."/>
            <person name="Dao M."/>
            <person name="Davis C."/>
            <person name="Chacko J."/>
            <person name="Dinh H."/>
            <person name="Dugan-Rocha S."/>
            <person name="Fowler G."/>
            <person name="Garner T.T."/>
            <person name="Garnes J."/>
            <person name="Gnirke A."/>
            <person name="Hawes A."/>
            <person name="Hernandez J."/>
            <person name="Hines S."/>
            <person name="Holder M."/>
            <person name="Hume J."/>
            <person name="Jhangiani S.N."/>
            <person name="Joshi V."/>
            <person name="Khan Z.M."/>
            <person name="Jackson L."/>
            <person name="Kovar C."/>
            <person name="Kowis A."/>
            <person name="Lee S."/>
            <person name="Lewis L.R."/>
            <person name="Margolis J."/>
            <person name="Morgan M."/>
            <person name="Nazareth L.V."/>
            <person name="Nguyen N."/>
            <person name="Okwuonu G."/>
            <person name="Parker D."/>
            <person name="Richards S."/>
            <person name="Ruiz S.J."/>
            <person name="Santibanez J."/>
            <person name="Savard J."/>
            <person name="Scherer S.E."/>
            <person name="Schneider B."/>
            <person name="Sodergren E."/>
            <person name="Tautz D."/>
            <person name="Vattahil S."/>
            <person name="Villasana D."/>
            <person name="White C.S."/>
            <person name="Wright R."/>
            <person name="Park Y."/>
            <person name="Beeman R.W."/>
            <person name="Lord J."/>
            <person name="Oppert B."/>
            <person name="Lorenzen M."/>
            <person name="Brown S."/>
            <person name="Wang L."/>
            <person name="Savard J."/>
            <person name="Tautz D."/>
            <person name="Richards S."/>
            <person name="Weinstock G."/>
            <person name="Gibbs R.A."/>
            <person name="Liu Y."/>
            <person name="Worley K."/>
            <person name="Weinstock G."/>
            <person name="Elsik C.G."/>
            <person name="Reese J.T."/>
            <person name="Elhaik E."/>
            <person name="Landan G."/>
            <person name="Graur D."/>
            <person name="Arensburger P."/>
            <person name="Atkinson P."/>
            <person name="Beeman R.W."/>
            <person name="Beidler J."/>
            <person name="Brown S.J."/>
            <person name="Demuth J.P."/>
            <person name="Drury D.W."/>
            <person name="Du Y.Z."/>
            <person name="Fujiwara H."/>
            <person name="Lorenzen M."/>
            <person name="Maselli V."/>
            <person name="Osanai M."/>
            <person name="Park Y."/>
            <person name="Robertson H.M."/>
            <person name="Tu Z."/>
            <person name="Wang J.J."/>
            <person name="Wang S."/>
            <person name="Richards S."/>
            <person name="Song H."/>
            <person name="Zhang L."/>
            <person name="Sodergren E."/>
            <person name="Werner D."/>
            <person name="Stanke M."/>
            <person name="Morgenstern B."/>
            <person name="Solovyev V."/>
            <person name="Kosarev P."/>
            <person name="Brown G."/>
            <person name="Chen H.C."/>
            <person name="Ermolaeva O."/>
            <person name="Hlavina W."/>
            <person name="Kapustin Y."/>
            <person name="Kiryutin B."/>
            <person name="Kitts P."/>
            <person name="Maglott D."/>
            <person name="Pruitt K."/>
            <person name="Sapojnikov V."/>
            <person name="Souvorov A."/>
            <person name="Mackey A.J."/>
            <person name="Waterhouse R.M."/>
            <person name="Wyder S."/>
            <person name="Zdobnov E.M."/>
            <person name="Zdobnov E.M."/>
            <person name="Wyder S."/>
            <person name="Kriventseva E.V."/>
            <person name="Kadowaki T."/>
            <person name="Bork P."/>
            <person name="Aranda M."/>
            <person name="Bao R."/>
            <person name="Beermann A."/>
            <person name="Berns N."/>
            <person name="Bolognesi R."/>
            <person name="Bonneton F."/>
            <person name="Bopp D."/>
            <person name="Brown S.J."/>
            <person name="Bucher G."/>
            <person name="Butts T."/>
            <person name="Chaumot A."/>
            <person name="Denell R.E."/>
            <person name="Ferrier D.E."/>
            <person name="Friedrich M."/>
            <person name="Gordon C.M."/>
            <person name="Jindra M."/>
            <person name="Klingler M."/>
            <person name="Lan Q."/>
            <person name="Lattorff H.M."/>
            <person name="Laudet V."/>
            <person name="von Levetsow C."/>
            <person name="Liu Z."/>
            <person name="Lutz R."/>
            <person name="Lynch J.A."/>
            <person name="da Fonseca R.N."/>
            <person name="Posnien N."/>
            <person name="Reuter R."/>
            <person name="Roth S."/>
            <person name="Savard J."/>
            <person name="Schinko J.B."/>
            <person name="Schmitt C."/>
            <person name="Schoppmeier M."/>
            <person name="Schroder R."/>
            <person name="Shippy T.D."/>
            <person name="Simonnet F."/>
            <person name="Marques-Souza H."/>
            <person name="Tautz D."/>
            <person name="Tomoyasu Y."/>
            <person name="Trauner J."/>
            <person name="Van der Zee M."/>
            <person name="Vervoort M."/>
            <person name="Wittkopp N."/>
            <person name="Wimmer E.A."/>
            <person name="Yang X."/>
            <person name="Jones A.K."/>
            <person name="Sattelle D.B."/>
            <person name="Ebert P.R."/>
            <person name="Nelson D."/>
            <person name="Scott J.G."/>
            <person name="Beeman R.W."/>
            <person name="Muthukrishnan S."/>
            <person name="Kramer K.J."/>
            <person name="Arakane Y."/>
            <person name="Beeman R.W."/>
            <person name="Zhu Q."/>
            <person name="Hogenkamp D."/>
            <person name="Dixit R."/>
            <person name="Oppert B."/>
            <person name="Jiang H."/>
            <person name="Zou Z."/>
            <person name="Marshall J."/>
            <person name="Elpidina E."/>
            <person name="Vinokurov K."/>
            <person name="Oppert C."/>
            <person name="Zou Z."/>
            <person name="Evans J."/>
            <person name="Lu Z."/>
            <person name="Zhao P."/>
            <person name="Sumathipala N."/>
            <person name="Altincicek B."/>
            <person name="Vilcinskas A."/>
            <person name="Williams M."/>
            <person name="Hultmark D."/>
            <person name="Hetru C."/>
            <person name="Jiang H."/>
            <person name="Grimmelikhuijzen C.J."/>
            <person name="Hauser F."/>
            <person name="Cazzamali G."/>
            <person name="Williamson M."/>
            <person name="Park Y."/>
            <person name="Li B."/>
            <person name="Tanaka Y."/>
            <person name="Predel R."/>
            <person name="Neupert S."/>
            <person name="Schachtner J."/>
            <person name="Verleyen P."/>
            <person name="Raible F."/>
            <person name="Bork P."/>
            <person name="Friedrich M."/>
            <person name="Walden K.K."/>
            <person name="Robertson H.M."/>
            <person name="Angeli S."/>
            <person name="Foret S."/>
            <person name="Bucher G."/>
            <person name="Schuetz S."/>
            <person name="Maleszka R."/>
            <person name="Wimmer E.A."/>
            <person name="Beeman R.W."/>
            <person name="Lorenzen M."/>
            <person name="Tomoyasu Y."/>
            <person name="Miller S.C."/>
            <person name="Grossmann D."/>
            <person name="Bucher G."/>
        </authorList>
    </citation>
    <scope>NUCLEOTIDE SEQUENCE [LARGE SCALE GENOMIC DNA]</scope>
    <source>
        <strain evidence="3 4">Georgia GA2</strain>
    </source>
</reference>
<dbReference type="InParanoid" id="A0A139W9I9"/>
<accession>A0A139W9I9</accession>
<evidence type="ECO:0000256" key="1">
    <source>
        <dbReference type="SAM" id="MobiDB-lite"/>
    </source>
</evidence>
<keyword evidence="4" id="KW-1185">Reference proteome</keyword>
<dbReference type="PANTHER" id="PTHR33332">
    <property type="entry name" value="REVERSE TRANSCRIPTASE DOMAIN-CONTAINING PROTEIN"/>
    <property type="match status" value="1"/>
</dbReference>
<protein>
    <recommendedName>
        <fullName evidence="2">Reverse transcriptase domain-containing protein</fullName>
    </recommendedName>
</protein>
<evidence type="ECO:0000259" key="2">
    <source>
        <dbReference type="Pfam" id="PF00078"/>
    </source>
</evidence>
<dbReference type="InterPro" id="IPR000477">
    <property type="entry name" value="RT_dom"/>
</dbReference>
<proteinExistence type="predicted"/>
<sequence>MAPTSLTLQFSSRNRKRTQSFPRTTGRLACCRLWERSQNVSFAPAFSSSPRNGTSSPTNNSAFGRIIQQLISYYESSPGPGSRSPPGLRSFTHDIPKTDRTTLAIYADDTAILTRSKQPYMATRYLQESVERIENWCRRWLIKVNPDKSRALLLARRRVSPDGFVRMFNADIPWSDQVKYLGVILDKKLSFGPHLDYALAKGKLVTGIPVPKNAEISRMSAERVVN</sequence>
<gene>
    <name evidence="3" type="primary">AUGUSTUS-3.0.2_31259</name>
    <name evidence="3" type="ORF">TcasGA2_TC031259</name>
</gene>
<reference evidence="3 4" key="2">
    <citation type="journal article" date="2010" name="Nucleic Acids Res.">
        <title>BeetleBase in 2010: revisions to provide comprehensive genomic information for Tribolium castaneum.</title>
        <authorList>
            <person name="Kim H.S."/>
            <person name="Murphy T."/>
            <person name="Xia J."/>
            <person name="Caragea D."/>
            <person name="Park Y."/>
            <person name="Beeman R.W."/>
            <person name="Lorenzen M.D."/>
            <person name="Butcher S."/>
            <person name="Manak J.R."/>
            <person name="Brown S.J."/>
        </authorList>
    </citation>
    <scope>NUCLEOTIDE SEQUENCE [LARGE SCALE GENOMIC DNA]</scope>
    <source>
        <strain evidence="3 4">Georgia GA2</strain>
    </source>
</reference>
<dbReference type="Proteomes" id="UP000007266">
    <property type="component" value="Unassembled WGS sequence"/>
</dbReference>